<keyword evidence="10" id="KW-1185">Reference proteome</keyword>
<dbReference type="EMBL" id="CAMXCT020001996">
    <property type="protein sequence ID" value="CAL1148160.1"/>
    <property type="molecule type" value="Genomic_DNA"/>
</dbReference>
<keyword evidence="4" id="KW-0479">Metal-binding</keyword>
<keyword evidence="4" id="KW-0862">Zinc</keyword>
<evidence type="ECO:0000256" key="4">
    <source>
        <dbReference type="PROSITE-ProRule" id="PRU00047"/>
    </source>
</evidence>
<proteinExistence type="predicted"/>
<dbReference type="SUPFAM" id="SSF53098">
    <property type="entry name" value="Ribonuclease H-like"/>
    <property type="match status" value="1"/>
</dbReference>
<dbReference type="PROSITE" id="PS50158">
    <property type="entry name" value="ZF_CCHC"/>
    <property type="match status" value="1"/>
</dbReference>
<dbReference type="GO" id="GO:0003964">
    <property type="term" value="F:RNA-directed DNA polymerase activity"/>
    <property type="evidence" value="ECO:0007669"/>
    <property type="project" value="UniProtKB-KW"/>
</dbReference>
<dbReference type="Proteomes" id="UP001152797">
    <property type="component" value="Unassembled WGS sequence"/>
</dbReference>
<dbReference type="PROSITE" id="PS00141">
    <property type="entry name" value="ASP_PROTEASE"/>
    <property type="match status" value="1"/>
</dbReference>
<feature type="region of interest" description="Disordered" evidence="5">
    <location>
        <begin position="497"/>
        <end position="525"/>
    </location>
</feature>
<evidence type="ECO:0000256" key="2">
    <source>
        <dbReference type="ARBA" id="ARBA00022695"/>
    </source>
</evidence>
<evidence type="ECO:0000313" key="7">
    <source>
        <dbReference type="EMBL" id="CAI3994785.1"/>
    </source>
</evidence>
<reference evidence="8" key="2">
    <citation type="submission" date="2024-04" db="EMBL/GenBank/DDBJ databases">
        <authorList>
            <person name="Chen Y."/>
            <person name="Shah S."/>
            <person name="Dougan E. K."/>
            <person name="Thang M."/>
            <person name="Chan C."/>
        </authorList>
    </citation>
    <scope>NUCLEOTIDE SEQUENCE [LARGE SCALE GENOMIC DNA]</scope>
</reference>
<protein>
    <submittedName>
        <fullName evidence="9">Integrase catalytic domain-containing protein</fullName>
    </submittedName>
</protein>
<dbReference type="OrthoDB" id="444268at2759"/>
<accession>A0A9P1CNE6</accession>
<evidence type="ECO:0000313" key="8">
    <source>
        <dbReference type="EMBL" id="CAL1148160.1"/>
    </source>
</evidence>
<evidence type="ECO:0000313" key="9">
    <source>
        <dbReference type="EMBL" id="CAL4782097.1"/>
    </source>
</evidence>
<reference evidence="7" key="1">
    <citation type="submission" date="2022-10" db="EMBL/GenBank/DDBJ databases">
        <authorList>
            <person name="Chen Y."/>
            <person name="Dougan E. K."/>
            <person name="Chan C."/>
            <person name="Rhodes N."/>
            <person name="Thang M."/>
        </authorList>
    </citation>
    <scope>NUCLEOTIDE SEQUENCE</scope>
</reference>
<evidence type="ECO:0000259" key="6">
    <source>
        <dbReference type="PROSITE" id="PS50158"/>
    </source>
</evidence>
<keyword evidence="1" id="KW-0808">Transferase</keyword>
<dbReference type="InterPro" id="IPR012337">
    <property type="entry name" value="RNaseH-like_sf"/>
</dbReference>
<dbReference type="GO" id="GO:0003676">
    <property type="term" value="F:nucleic acid binding"/>
    <property type="evidence" value="ECO:0007669"/>
    <property type="project" value="InterPro"/>
</dbReference>
<dbReference type="GO" id="GO:0006508">
    <property type="term" value="P:proteolysis"/>
    <property type="evidence" value="ECO:0007669"/>
    <property type="project" value="InterPro"/>
</dbReference>
<keyword evidence="4" id="KW-0863">Zinc-finger</keyword>
<dbReference type="GO" id="GO:0004190">
    <property type="term" value="F:aspartic-type endopeptidase activity"/>
    <property type="evidence" value="ECO:0007669"/>
    <property type="project" value="InterPro"/>
</dbReference>
<comment type="caution">
    <text evidence="7">The sequence shown here is derived from an EMBL/GenBank/DDBJ whole genome shotgun (WGS) entry which is preliminary data.</text>
</comment>
<feature type="compositionally biased region" description="Acidic residues" evidence="5">
    <location>
        <begin position="511"/>
        <end position="520"/>
    </location>
</feature>
<keyword evidence="2" id="KW-0548">Nucleotidyltransferase</keyword>
<dbReference type="EMBL" id="CAMXCT010001996">
    <property type="protein sequence ID" value="CAI3994785.1"/>
    <property type="molecule type" value="Genomic_DNA"/>
</dbReference>
<dbReference type="GO" id="GO:0008270">
    <property type="term" value="F:zinc ion binding"/>
    <property type="evidence" value="ECO:0007669"/>
    <property type="project" value="UniProtKB-KW"/>
</dbReference>
<name>A0A9P1CNE6_9DINO</name>
<dbReference type="InterPro" id="IPR001878">
    <property type="entry name" value="Znf_CCHC"/>
</dbReference>
<feature type="domain" description="CCHC-type" evidence="6">
    <location>
        <begin position="254"/>
        <end position="270"/>
    </location>
</feature>
<dbReference type="Gene3D" id="2.40.70.10">
    <property type="entry name" value="Acid Proteases"/>
    <property type="match status" value="1"/>
</dbReference>
<organism evidence="7">
    <name type="scientific">Cladocopium goreaui</name>
    <dbReference type="NCBI Taxonomy" id="2562237"/>
    <lineage>
        <taxon>Eukaryota</taxon>
        <taxon>Sar</taxon>
        <taxon>Alveolata</taxon>
        <taxon>Dinophyceae</taxon>
        <taxon>Suessiales</taxon>
        <taxon>Symbiodiniaceae</taxon>
        <taxon>Cladocopium</taxon>
    </lineage>
</organism>
<evidence type="ECO:0000256" key="5">
    <source>
        <dbReference type="SAM" id="MobiDB-lite"/>
    </source>
</evidence>
<dbReference type="EMBL" id="CAMXCT030001996">
    <property type="protein sequence ID" value="CAL4782097.1"/>
    <property type="molecule type" value="Genomic_DNA"/>
</dbReference>
<dbReference type="InterPro" id="IPR036397">
    <property type="entry name" value="RNaseH_sf"/>
</dbReference>
<evidence type="ECO:0000313" key="10">
    <source>
        <dbReference type="Proteomes" id="UP001152797"/>
    </source>
</evidence>
<dbReference type="AlphaFoldDB" id="A0A9P1CNE6"/>
<feature type="region of interest" description="Disordered" evidence="5">
    <location>
        <begin position="228"/>
        <end position="252"/>
    </location>
</feature>
<keyword evidence="3" id="KW-0695">RNA-directed DNA polymerase</keyword>
<dbReference type="InterPro" id="IPR021109">
    <property type="entry name" value="Peptidase_aspartic_dom_sf"/>
</dbReference>
<evidence type="ECO:0000256" key="1">
    <source>
        <dbReference type="ARBA" id="ARBA00022679"/>
    </source>
</evidence>
<evidence type="ECO:0000256" key="3">
    <source>
        <dbReference type="ARBA" id="ARBA00022918"/>
    </source>
</evidence>
<sequence>MNSTNGGPTGDYLNPKLPTWDGSWKSFPDYRFSVQLEVDGCKEDERALLAPRLVRNLTGRAWEACLDIDREKLRQPDGAEYLLDYLRGRRGKQEVDLLGDSLQQYFQSGDAVRREGESLNDYEQRHSVFIRDIRKAMVDIGCKDSVPEEIYGWFMINKHLRLDATDMAMIKAQTQSYKLTGVLQDAATIAFAEQPDDEVVLANFQEAKKTFYKEARKALDKHRVSRGFYPATKGKGKGKESGKSSSASSGFQGRCMRCGKVGHKAMQCKQTVNGTSANGSNKSGDSGRVGFVYASGMRKEVRFQEDNHEHTLVPSLAVLADETQTKAILDSGASESIVGAHTLQVLYDKLQQLGLDPEHHVQVNRQYRRSFIFGNNETSLALGLASLTVGIAGAQVTLPIHIVEGQTPLLLSSKWLEEHEAIIDFKTGLAQFAFTGKQIQLERASTNHLLLSLTEFSQPNVGSELSDKLSHCEAYVTCPAVIDAGGRAVRNSKVMPGASNLFEPVPGRHEDDDEDFEEEGVGASQCETERYLPEEELDLEMSPSLLDEDLLPEAPPTEDYDHEDIPRDPGKWEAHQILKKLKTIHANLGHPSKHVMCRLLKEAQATQVVLDAAAKFECDFCRQRGHAAMHRTSQVPLPKEKWEVVSVDTFWWYSPHRDEKGNPVVQAVGLSIMDELTDYHTGVIVRTGLKNIPNLSGAEFRKALSQTWLKQFPQPRFLRMDDEGAFRDDQTVSWLESQGIQISYAAGEAAWQVGKHSRHLATLKETMSLLATEKGPEMSVDELLSLSIAAKNRLHQIKGYSPNQWSFGSERNSVESWLEFGDHLPTQSRRETDLTFEQNLENIQKAKQAFLQADARRRLLRAEKGKARRAENFDLGQLVYFYRKGKGSASNRQPGWYGPARVVGVEKMKDDDETKTQGSIVWVSHGTTLYRCAPEQLRKVTKNDIAMSTEASRQKLIQKLSTKVNQQEVDSKEQAYQMEYQRCQKMSIKDLGAEPMKAGRHAQETCHNVYQKHPDYLIWLIQHHPKNPKFTNIQVYAEKVTAEKDEAPSSKTGQSSGDLLLSPPKKTSGKMQPTFESDSEWDDLPMPTPKSTEPPKGEVTSMMATMMEAITSLKGQLDQVQQSNVEHQSALHQSIGAIHAIQMNQEEQDRRLSRMEDTILNAEDLRLGCFAKVSQWPACNGFFLGNVLKIKMAQRAIFADPPDEVKLMLGSTTPGVFSFWVMEMGYG</sequence>
<gene>
    <name evidence="7" type="ORF">C1SCF055_LOCUS21405</name>
</gene>
<dbReference type="InterPro" id="IPR001969">
    <property type="entry name" value="Aspartic_peptidase_AS"/>
</dbReference>
<dbReference type="Gene3D" id="3.30.420.10">
    <property type="entry name" value="Ribonuclease H-like superfamily/Ribonuclease H"/>
    <property type="match status" value="1"/>
</dbReference>
<feature type="region of interest" description="Disordered" evidence="5">
    <location>
        <begin position="1042"/>
        <end position="1096"/>
    </location>
</feature>